<organism evidence="10 11">
    <name type="scientific">Polypterus senegalus</name>
    <name type="common">Senegal bichir</name>
    <dbReference type="NCBI Taxonomy" id="55291"/>
    <lineage>
        <taxon>Eukaryota</taxon>
        <taxon>Metazoa</taxon>
        <taxon>Chordata</taxon>
        <taxon>Craniata</taxon>
        <taxon>Vertebrata</taxon>
        <taxon>Euteleostomi</taxon>
        <taxon>Actinopterygii</taxon>
        <taxon>Polypteriformes</taxon>
        <taxon>Polypteridae</taxon>
        <taxon>Polypterus</taxon>
    </lineage>
</organism>
<dbReference type="Proteomes" id="UP000886611">
    <property type="component" value="Unassembled WGS sequence"/>
</dbReference>
<comment type="subcellular location">
    <subcellularLocation>
        <location evidence="1">Membrane</location>
        <topology evidence="1">Single-pass membrane protein</topology>
    </subcellularLocation>
</comment>
<dbReference type="PROSITE" id="PS00232">
    <property type="entry name" value="CADHERIN_1"/>
    <property type="match status" value="1"/>
</dbReference>
<dbReference type="CDD" id="cd11304">
    <property type="entry name" value="Cadherin_repeat"/>
    <property type="match status" value="1"/>
</dbReference>
<dbReference type="InterPro" id="IPR002126">
    <property type="entry name" value="Cadherin-like_dom"/>
</dbReference>
<dbReference type="PROSITE" id="PS50268">
    <property type="entry name" value="CADHERIN_2"/>
    <property type="match status" value="1"/>
</dbReference>
<keyword evidence="2" id="KW-0812">Transmembrane</keyword>
<evidence type="ECO:0000256" key="7">
    <source>
        <dbReference type="ARBA" id="ARBA00023136"/>
    </source>
</evidence>
<evidence type="ECO:0000256" key="4">
    <source>
        <dbReference type="ARBA" id="ARBA00022737"/>
    </source>
</evidence>
<dbReference type="GO" id="GO:0034332">
    <property type="term" value="P:adherens junction organization"/>
    <property type="evidence" value="ECO:0007669"/>
    <property type="project" value="TreeGrafter"/>
</dbReference>
<dbReference type="GO" id="GO:0007043">
    <property type="term" value="P:cell-cell junction assembly"/>
    <property type="evidence" value="ECO:0007669"/>
    <property type="project" value="TreeGrafter"/>
</dbReference>
<reference evidence="10 11" key="1">
    <citation type="journal article" date="2021" name="Cell">
        <title>Tracing the genetic footprints of vertebrate landing in non-teleost ray-finned fishes.</title>
        <authorList>
            <person name="Bi X."/>
            <person name="Wang K."/>
            <person name="Yang L."/>
            <person name="Pan H."/>
            <person name="Jiang H."/>
            <person name="Wei Q."/>
            <person name="Fang M."/>
            <person name="Yu H."/>
            <person name="Zhu C."/>
            <person name="Cai Y."/>
            <person name="He Y."/>
            <person name="Gan X."/>
            <person name="Zeng H."/>
            <person name="Yu D."/>
            <person name="Zhu Y."/>
            <person name="Jiang H."/>
            <person name="Qiu Q."/>
            <person name="Yang H."/>
            <person name="Zhang Y.E."/>
            <person name="Wang W."/>
            <person name="Zhu M."/>
            <person name="He S."/>
            <person name="Zhang G."/>
        </authorList>
    </citation>
    <scope>NUCLEOTIDE SEQUENCE [LARGE SCALE GENOMIC DNA]</scope>
    <source>
        <strain evidence="10">Bchr_013</strain>
    </source>
</reference>
<dbReference type="SUPFAM" id="SSF49313">
    <property type="entry name" value="Cadherin-like"/>
    <property type="match status" value="1"/>
</dbReference>
<dbReference type="InterPro" id="IPR015919">
    <property type="entry name" value="Cadherin-like_sf"/>
</dbReference>
<feature type="non-terminal residue" evidence="10">
    <location>
        <position position="138"/>
    </location>
</feature>
<dbReference type="GO" id="GO:0005912">
    <property type="term" value="C:adherens junction"/>
    <property type="evidence" value="ECO:0007669"/>
    <property type="project" value="TreeGrafter"/>
</dbReference>
<dbReference type="GO" id="GO:0045296">
    <property type="term" value="F:cadherin binding"/>
    <property type="evidence" value="ECO:0007669"/>
    <property type="project" value="TreeGrafter"/>
</dbReference>
<comment type="caution">
    <text evidence="10">The sequence shown here is derived from an EMBL/GenBank/DDBJ whole genome shotgun (WGS) entry which is preliminary data.</text>
</comment>
<name>A0A8X8BW63_POLSE</name>
<proteinExistence type="predicted"/>
<dbReference type="EMBL" id="JAATIS010000147">
    <property type="protein sequence ID" value="KAG2469976.1"/>
    <property type="molecule type" value="Genomic_DNA"/>
</dbReference>
<evidence type="ECO:0000259" key="9">
    <source>
        <dbReference type="PROSITE" id="PS50268"/>
    </source>
</evidence>
<sequence length="138" mass="15352">MCKAKYSMDVLRTIAESDSDFSDSEFDASDLKMENEVRDTVKDEKEGAPTLITVKINVGDENDNTPEFTEKFMTAKVSVGTRSGVPFMKLHAIDLDDQTTLNGDLRYSIIQQNPETTDSHVFFLDPNSGSMSLTENGK</sequence>
<keyword evidence="3" id="KW-0732">Signal</keyword>
<dbReference type="GO" id="GO:0007156">
    <property type="term" value="P:homophilic cell adhesion via plasma membrane adhesion molecules"/>
    <property type="evidence" value="ECO:0007669"/>
    <property type="project" value="InterPro"/>
</dbReference>
<dbReference type="GO" id="GO:0016342">
    <property type="term" value="C:catenin complex"/>
    <property type="evidence" value="ECO:0007669"/>
    <property type="project" value="TreeGrafter"/>
</dbReference>
<evidence type="ECO:0000256" key="1">
    <source>
        <dbReference type="ARBA" id="ARBA00004167"/>
    </source>
</evidence>
<dbReference type="AlphaFoldDB" id="A0A8X8BW63"/>
<dbReference type="InterPro" id="IPR020894">
    <property type="entry name" value="Cadherin_CS"/>
</dbReference>
<feature type="non-terminal residue" evidence="10">
    <location>
        <position position="1"/>
    </location>
</feature>
<evidence type="ECO:0000256" key="6">
    <source>
        <dbReference type="ARBA" id="ARBA00022989"/>
    </source>
</evidence>
<keyword evidence="11" id="KW-1185">Reference proteome</keyword>
<dbReference type="GO" id="GO:0000902">
    <property type="term" value="P:cell morphogenesis"/>
    <property type="evidence" value="ECO:0007669"/>
    <property type="project" value="TreeGrafter"/>
</dbReference>
<dbReference type="GO" id="GO:0016339">
    <property type="term" value="P:calcium-dependent cell-cell adhesion via plasma membrane cell adhesion molecules"/>
    <property type="evidence" value="ECO:0007669"/>
    <property type="project" value="TreeGrafter"/>
</dbReference>
<keyword evidence="6" id="KW-1133">Transmembrane helix</keyword>
<evidence type="ECO:0000256" key="8">
    <source>
        <dbReference type="PROSITE-ProRule" id="PRU00043"/>
    </source>
</evidence>
<feature type="domain" description="Cadherin" evidence="9">
    <location>
        <begin position="69"/>
        <end position="135"/>
    </location>
</feature>
<dbReference type="PANTHER" id="PTHR24027:SF422">
    <property type="entry name" value="CADHERIN DOMAIN-CONTAINING PROTEIN"/>
    <property type="match status" value="1"/>
</dbReference>
<accession>A0A8X8BW63</accession>
<keyword evidence="5 8" id="KW-0106">Calcium</keyword>
<gene>
    <name evidence="10" type="primary">Cdh16_1</name>
    <name evidence="10" type="ORF">GTO96_0022677</name>
</gene>
<dbReference type="InterPro" id="IPR039808">
    <property type="entry name" value="Cadherin"/>
</dbReference>
<evidence type="ECO:0000313" key="11">
    <source>
        <dbReference type="Proteomes" id="UP000886611"/>
    </source>
</evidence>
<dbReference type="PANTHER" id="PTHR24027">
    <property type="entry name" value="CADHERIN-23"/>
    <property type="match status" value="1"/>
</dbReference>
<dbReference type="GO" id="GO:0008013">
    <property type="term" value="F:beta-catenin binding"/>
    <property type="evidence" value="ECO:0007669"/>
    <property type="project" value="TreeGrafter"/>
</dbReference>
<dbReference type="GO" id="GO:0044331">
    <property type="term" value="P:cell-cell adhesion mediated by cadherin"/>
    <property type="evidence" value="ECO:0007669"/>
    <property type="project" value="TreeGrafter"/>
</dbReference>
<dbReference type="GO" id="GO:0016477">
    <property type="term" value="P:cell migration"/>
    <property type="evidence" value="ECO:0007669"/>
    <property type="project" value="TreeGrafter"/>
</dbReference>
<evidence type="ECO:0000256" key="3">
    <source>
        <dbReference type="ARBA" id="ARBA00022729"/>
    </source>
</evidence>
<keyword evidence="7" id="KW-0472">Membrane</keyword>
<protein>
    <submittedName>
        <fullName evidence="10">CAD16 protein</fullName>
    </submittedName>
</protein>
<evidence type="ECO:0000313" key="10">
    <source>
        <dbReference type="EMBL" id="KAG2469976.1"/>
    </source>
</evidence>
<evidence type="ECO:0000256" key="2">
    <source>
        <dbReference type="ARBA" id="ARBA00022692"/>
    </source>
</evidence>
<keyword evidence="4" id="KW-0677">Repeat</keyword>
<evidence type="ECO:0000256" key="5">
    <source>
        <dbReference type="ARBA" id="ARBA00022837"/>
    </source>
</evidence>
<dbReference type="Gene3D" id="2.60.40.60">
    <property type="entry name" value="Cadherins"/>
    <property type="match status" value="1"/>
</dbReference>
<dbReference type="GO" id="GO:0005509">
    <property type="term" value="F:calcium ion binding"/>
    <property type="evidence" value="ECO:0007669"/>
    <property type="project" value="UniProtKB-UniRule"/>
</dbReference>